<reference evidence="3" key="2">
    <citation type="journal article" date="2019" name="IMA Fungus">
        <title>Genome sequencing and comparison of five Tilletia species to identify candidate genes for the detection of regulated species infecting wheat.</title>
        <authorList>
            <person name="Nguyen H.D.T."/>
            <person name="Sultana T."/>
            <person name="Kesanakurti P."/>
            <person name="Hambleton S."/>
        </authorList>
    </citation>
    <scope>NUCLEOTIDE SEQUENCE</scope>
    <source>
        <strain evidence="3">DAOMC 236426</strain>
    </source>
</reference>
<feature type="region of interest" description="Disordered" evidence="1">
    <location>
        <begin position="157"/>
        <end position="177"/>
    </location>
</feature>
<evidence type="ECO:0000313" key="4">
    <source>
        <dbReference type="Proteomes" id="UP000077684"/>
    </source>
</evidence>
<feature type="compositionally biased region" description="Low complexity" evidence="1">
    <location>
        <begin position="802"/>
        <end position="815"/>
    </location>
</feature>
<proteinExistence type="predicted"/>
<accession>A0A8X7MME0</accession>
<reference evidence="3" key="1">
    <citation type="submission" date="2016-04" db="EMBL/GenBank/DDBJ databases">
        <authorList>
            <person name="Nguyen H.D."/>
            <person name="Samba Siva P."/>
            <person name="Cullis J."/>
            <person name="Levesque C.A."/>
            <person name="Hambleton S."/>
        </authorList>
    </citation>
    <scope>NUCLEOTIDE SEQUENCE</scope>
    <source>
        <strain evidence="3">DAOMC 236426</strain>
    </source>
</reference>
<evidence type="ECO:0000256" key="2">
    <source>
        <dbReference type="SAM" id="SignalP"/>
    </source>
</evidence>
<feature type="region of interest" description="Disordered" evidence="1">
    <location>
        <begin position="578"/>
        <end position="650"/>
    </location>
</feature>
<feature type="compositionally biased region" description="Low complexity" evidence="1">
    <location>
        <begin position="578"/>
        <end position="600"/>
    </location>
</feature>
<name>A0A8X7MME0_9BASI</name>
<comment type="caution">
    <text evidence="3">The sequence shown here is derived from an EMBL/GenBank/DDBJ whole genome shotgun (WGS) entry which is preliminary data.</text>
</comment>
<dbReference type="EMBL" id="LWDE02001361">
    <property type="protein sequence ID" value="KAE8241326.1"/>
    <property type="molecule type" value="Genomic_DNA"/>
</dbReference>
<feature type="signal peptide" evidence="2">
    <location>
        <begin position="1"/>
        <end position="21"/>
    </location>
</feature>
<organism evidence="3 4">
    <name type="scientific">Tilletia controversa</name>
    <name type="common">dwarf bunt fungus</name>
    <dbReference type="NCBI Taxonomy" id="13291"/>
    <lineage>
        <taxon>Eukaryota</taxon>
        <taxon>Fungi</taxon>
        <taxon>Dikarya</taxon>
        <taxon>Basidiomycota</taxon>
        <taxon>Ustilaginomycotina</taxon>
        <taxon>Exobasidiomycetes</taxon>
        <taxon>Tilletiales</taxon>
        <taxon>Tilletiaceae</taxon>
        <taxon>Tilletia</taxon>
    </lineage>
</organism>
<dbReference type="AlphaFoldDB" id="A0A8X7MME0"/>
<protein>
    <submittedName>
        <fullName evidence="3">Uncharacterized protein</fullName>
    </submittedName>
</protein>
<gene>
    <name evidence="3" type="ORF">A4X06_0g7577</name>
</gene>
<feature type="compositionally biased region" description="Basic residues" evidence="1">
    <location>
        <begin position="792"/>
        <end position="801"/>
    </location>
</feature>
<keyword evidence="2" id="KW-0732">Signal</keyword>
<sequence length="852" mass="86498">MKVSAQTPVVLAALTVAGSLASNVEHADKRQLTGLPFVVSGSDQLTTEQKDALATLTKGLNGAATPLSNVPANPLPGLPVGVGASNLPNVPQIGNMDANSVAMLIQQNQQILSMLSAYLPPQAAAALPNNYGSMAGQLPNYGAMTGQLPTGQLMSQFNSDSHSRYAGPQSEEDPKFSNGHTWAQANNMIQGQLASTMLLAAGSLPKGIDPSQLLQNQPWAQANNMVQGQLASTMPLSSDSLPKGIDPSQLQNQAWSQAGRLANSVGGGQLMQNLPVSQTGNFVDGIANGQLGQNVPFSQAAGVVNGIAGGQFGQNLPLSQATGLVNGVAGGQLGQNLPFSQASGVVNGVAGGQLGQLGQLGQNLPFSQASGVINGVAGGQLGQNLPLSQAGGIVNGVTNGQLGQGLPFSQAGGLVNGIAGGQNPLAQAGGIVNGVEQLPKGLPLPLPGVGGGGGGLLGGLLGPLNLQQHDHKGKHHDDDAVRTGTDLLATATAYMAGGPTGALGVPFKAGHQLNENVTISSSSISMSDAPATTTSSASRTSASATTTWSAPSLVRTSSYPSTIVPPATSTAVAYSAPSSSATWSSGTSSSSLAKPSATTSLPAAEPTQSGKNDDEDNNGDDNLKIRPQRRAWTWVAPRGGAEGGRFLPREAPASTGHELVAAKASLEPIVTNLLANGPKPTSSRGSKDPSGSGSGRARMAMKKGKKTQEAAAYDDAKDALIKAEASLWEAEHPEGLAIDINDTADKKGVKKSKNNSNSALWAWIGSGSNNGDEQLQQQQQDDDAAAATKKEMKSKKGKKKGSSTTTTTESSIETGPSYTYPATWTKATPAISVSVTVSAPIRPTLKASLFGP</sequence>
<evidence type="ECO:0000256" key="1">
    <source>
        <dbReference type="SAM" id="MobiDB-lite"/>
    </source>
</evidence>
<evidence type="ECO:0000313" key="3">
    <source>
        <dbReference type="EMBL" id="KAE8241326.1"/>
    </source>
</evidence>
<feature type="region of interest" description="Disordered" evidence="1">
    <location>
        <begin position="673"/>
        <end position="712"/>
    </location>
</feature>
<keyword evidence="4" id="KW-1185">Reference proteome</keyword>
<dbReference type="Proteomes" id="UP000077684">
    <property type="component" value="Unassembled WGS sequence"/>
</dbReference>
<feature type="region of interest" description="Disordered" evidence="1">
    <location>
        <begin position="761"/>
        <end position="822"/>
    </location>
</feature>
<feature type="region of interest" description="Disordered" evidence="1">
    <location>
        <begin position="522"/>
        <end position="551"/>
    </location>
</feature>
<feature type="chain" id="PRO_5036464502" evidence="2">
    <location>
        <begin position="22"/>
        <end position="852"/>
    </location>
</feature>